<accession>A0A6P0UFF2</accession>
<protein>
    <recommendedName>
        <fullName evidence="3">Zf-HC2 domain-containing protein</fullName>
    </recommendedName>
</protein>
<evidence type="ECO:0000313" key="1">
    <source>
        <dbReference type="EMBL" id="NER10478.1"/>
    </source>
</evidence>
<sequence length="75" mass="8677">MISCDEAALICNKSQYQEASLPEKLKLRLHMLFCSTCSSFSKRNKQLSKLFNRAGLHFLSDSAKEQLRKRIQNEL</sequence>
<gene>
    <name evidence="1" type="ORF">GWK09_08120</name>
</gene>
<evidence type="ECO:0000313" key="2">
    <source>
        <dbReference type="Proteomes" id="UP000468443"/>
    </source>
</evidence>
<comment type="caution">
    <text evidence="1">The sequence shown here is derived from an EMBL/GenBank/DDBJ whole genome shotgun (WGS) entry which is preliminary data.</text>
</comment>
<proteinExistence type="predicted"/>
<evidence type="ECO:0008006" key="3">
    <source>
        <dbReference type="Google" id="ProtNLM"/>
    </source>
</evidence>
<dbReference type="AlphaFoldDB" id="A0A6P0UFF2"/>
<keyword evidence="2" id="KW-1185">Reference proteome</keyword>
<organism evidence="1 2">
    <name type="scientific">Muriicola jejuensis</name>
    <dbReference type="NCBI Taxonomy" id="504488"/>
    <lineage>
        <taxon>Bacteria</taxon>
        <taxon>Pseudomonadati</taxon>
        <taxon>Bacteroidota</taxon>
        <taxon>Flavobacteriia</taxon>
        <taxon>Flavobacteriales</taxon>
        <taxon>Flavobacteriaceae</taxon>
        <taxon>Muriicola</taxon>
    </lineage>
</organism>
<dbReference type="RefSeq" id="WP_163692616.1">
    <property type="nucleotide sequence ID" value="NZ_FXTW01000002.1"/>
</dbReference>
<reference evidence="1 2" key="1">
    <citation type="submission" date="2020-01" db="EMBL/GenBank/DDBJ databases">
        <title>Muriicola jejuensis KCTC 22299.</title>
        <authorList>
            <person name="Wang G."/>
        </authorList>
    </citation>
    <scope>NUCLEOTIDE SEQUENCE [LARGE SCALE GENOMIC DNA]</scope>
    <source>
        <strain evidence="1 2">KCTC 22299</strain>
    </source>
</reference>
<dbReference type="EMBL" id="JAABOP010000002">
    <property type="protein sequence ID" value="NER10478.1"/>
    <property type="molecule type" value="Genomic_DNA"/>
</dbReference>
<dbReference type="Proteomes" id="UP000468443">
    <property type="component" value="Unassembled WGS sequence"/>
</dbReference>
<name>A0A6P0UFF2_9FLAO</name>